<feature type="transmembrane region" description="Helical" evidence="5">
    <location>
        <begin position="56"/>
        <end position="72"/>
    </location>
</feature>
<dbReference type="PANTHER" id="PTHR43847:SF1">
    <property type="entry name" value="BLL3993 PROTEIN"/>
    <property type="match status" value="1"/>
</dbReference>
<sequence length="242" mass="26991">MSLAKISVLAVTAIANHVAFTPPTPPPSKEEIMREVPAGERFLTSMVRQFARMNKYAGWIAALCEIALIIAVKCPSSELSKLAEHILILSPQHTTGAPHISISSTFLVGCGLTTLGGFIRWLCYRTLGRNFTFELAVVKDHRLRTDGLYSVVRHPSYTGLLLDFVGPALWIGSHGSWLRESGLLFYPAVQVVVGLFLAEKLFSGVSLFVRTATEDRVLRKEFGKQWEDWAERVRYRLVPGLY</sequence>
<keyword evidence="7" id="KW-1185">Reference proteome</keyword>
<comment type="subcellular location">
    <subcellularLocation>
        <location evidence="5">Endoplasmic reticulum membrane</location>
        <topology evidence="5">Multi-pass membrane protein</topology>
    </subcellularLocation>
    <subcellularLocation>
        <location evidence="1">Membrane</location>
        <topology evidence="1">Multi-pass membrane protein</topology>
    </subcellularLocation>
</comment>
<dbReference type="Proteomes" id="UP000076727">
    <property type="component" value="Unassembled WGS sequence"/>
</dbReference>
<proteinExistence type="inferred from homology"/>
<comment type="catalytic activity">
    <reaction evidence="5">
        <text>[protein]-C-terminal S-[(2E,6E)-farnesyl]-L-cysteine + S-adenosyl-L-methionine = [protein]-C-terminal S-[(2E,6E)-farnesyl]-L-cysteine methyl ester + S-adenosyl-L-homocysteine</text>
        <dbReference type="Rhea" id="RHEA:21672"/>
        <dbReference type="Rhea" id="RHEA-COMP:12125"/>
        <dbReference type="Rhea" id="RHEA-COMP:12126"/>
        <dbReference type="ChEBI" id="CHEBI:57856"/>
        <dbReference type="ChEBI" id="CHEBI:59789"/>
        <dbReference type="ChEBI" id="CHEBI:90510"/>
        <dbReference type="ChEBI" id="CHEBI:90511"/>
        <dbReference type="EC" id="2.1.1.100"/>
    </reaction>
</comment>
<keyword evidence="3 5" id="KW-1133">Transmembrane helix</keyword>
<evidence type="ECO:0000256" key="3">
    <source>
        <dbReference type="ARBA" id="ARBA00022989"/>
    </source>
</evidence>
<dbReference type="GO" id="GO:0005789">
    <property type="term" value="C:endoplasmic reticulum membrane"/>
    <property type="evidence" value="ECO:0007669"/>
    <property type="project" value="UniProtKB-SubCell"/>
</dbReference>
<keyword evidence="2 5" id="KW-0812">Transmembrane</keyword>
<dbReference type="AlphaFoldDB" id="A0A165MU06"/>
<keyword evidence="4 5" id="KW-0472">Membrane</keyword>
<keyword evidence="5" id="KW-0256">Endoplasmic reticulum</keyword>
<dbReference type="InterPro" id="IPR052527">
    <property type="entry name" value="Metal_cation-efflux_comp"/>
</dbReference>
<dbReference type="STRING" id="1314783.A0A165MU06"/>
<organism evidence="6 7">
    <name type="scientific">Daedalea quercina L-15889</name>
    <dbReference type="NCBI Taxonomy" id="1314783"/>
    <lineage>
        <taxon>Eukaryota</taxon>
        <taxon>Fungi</taxon>
        <taxon>Dikarya</taxon>
        <taxon>Basidiomycota</taxon>
        <taxon>Agaricomycotina</taxon>
        <taxon>Agaricomycetes</taxon>
        <taxon>Polyporales</taxon>
        <taxon>Fomitopsis</taxon>
    </lineage>
</organism>
<dbReference type="PANTHER" id="PTHR43847">
    <property type="entry name" value="BLL3993 PROTEIN"/>
    <property type="match status" value="1"/>
</dbReference>
<name>A0A165MU06_9APHY</name>
<keyword evidence="5" id="KW-0949">S-adenosyl-L-methionine</keyword>
<dbReference type="InterPro" id="IPR007269">
    <property type="entry name" value="ICMT_MeTrfase"/>
</dbReference>
<dbReference type="OrthoDB" id="422086at2759"/>
<keyword evidence="5" id="KW-0489">Methyltransferase</keyword>
<dbReference type="GO" id="GO:0032259">
    <property type="term" value="P:methylation"/>
    <property type="evidence" value="ECO:0007669"/>
    <property type="project" value="UniProtKB-KW"/>
</dbReference>
<evidence type="ECO:0000313" key="6">
    <source>
        <dbReference type="EMBL" id="KZT66121.1"/>
    </source>
</evidence>
<dbReference type="Pfam" id="PF04140">
    <property type="entry name" value="ICMT"/>
    <property type="match status" value="1"/>
</dbReference>
<dbReference type="EMBL" id="KV429094">
    <property type="protein sequence ID" value="KZT66121.1"/>
    <property type="molecule type" value="Genomic_DNA"/>
</dbReference>
<evidence type="ECO:0000256" key="2">
    <source>
        <dbReference type="ARBA" id="ARBA00022692"/>
    </source>
</evidence>
<gene>
    <name evidence="6" type="ORF">DAEQUDRAFT_696075</name>
</gene>
<evidence type="ECO:0000256" key="4">
    <source>
        <dbReference type="ARBA" id="ARBA00023136"/>
    </source>
</evidence>
<comment type="similarity">
    <text evidence="5">Belongs to the class VI-like SAM-binding methyltransferase superfamily. Isoprenylcysteine carboxyl methyltransferase family.</text>
</comment>
<feature type="transmembrane region" description="Helical" evidence="5">
    <location>
        <begin position="160"/>
        <end position="178"/>
    </location>
</feature>
<keyword evidence="5" id="KW-0808">Transferase</keyword>
<dbReference type="EC" id="2.1.1.100" evidence="5"/>
<evidence type="ECO:0000313" key="7">
    <source>
        <dbReference type="Proteomes" id="UP000076727"/>
    </source>
</evidence>
<protein>
    <recommendedName>
        <fullName evidence="5">Protein-S-isoprenylcysteine O-methyltransferase</fullName>
        <ecNumber evidence="5">2.1.1.100</ecNumber>
    </recommendedName>
</protein>
<evidence type="ECO:0000256" key="1">
    <source>
        <dbReference type="ARBA" id="ARBA00004141"/>
    </source>
</evidence>
<reference evidence="6 7" key="1">
    <citation type="journal article" date="2016" name="Mol. Biol. Evol.">
        <title>Comparative Genomics of Early-Diverging Mushroom-Forming Fungi Provides Insights into the Origins of Lignocellulose Decay Capabilities.</title>
        <authorList>
            <person name="Nagy L.G."/>
            <person name="Riley R."/>
            <person name="Tritt A."/>
            <person name="Adam C."/>
            <person name="Daum C."/>
            <person name="Floudas D."/>
            <person name="Sun H."/>
            <person name="Yadav J.S."/>
            <person name="Pangilinan J."/>
            <person name="Larsson K.H."/>
            <person name="Matsuura K."/>
            <person name="Barry K."/>
            <person name="Labutti K."/>
            <person name="Kuo R."/>
            <person name="Ohm R.A."/>
            <person name="Bhattacharya S.S."/>
            <person name="Shirouzu T."/>
            <person name="Yoshinaga Y."/>
            <person name="Martin F.M."/>
            <person name="Grigoriev I.V."/>
            <person name="Hibbett D.S."/>
        </authorList>
    </citation>
    <scope>NUCLEOTIDE SEQUENCE [LARGE SCALE GENOMIC DNA]</scope>
    <source>
        <strain evidence="6 7">L-15889</strain>
    </source>
</reference>
<feature type="transmembrane region" description="Helical" evidence="5">
    <location>
        <begin position="100"/>
        <end position="123"/>
    </location>
</feature>
<accession>A0A165MU06</accession>
<feature type="transmembrane region" description="Helical" evidence="5">
    <location>
        <begin position="184"/>
        <end position="209"/>
    </location>
</feature>
<dbReference type="Gene3D" id="1.20.120.1630">
    <property type="match status" value="1"/>
</dbReference>
<evidence type="ECO:0000256" key="5">
    <source>
        <dbReference type="RuleBase" id="RU362022"/>
    </source>
</evidence>
<dbReference type="GO" id="GO:0004671">
    <property type="term" value="F:protein C-terminal S-isoprenylcysteine carboxyl O-methyltransferase activity"/>
    <property type="evidence" value="ECO:0007669"/>
    <property type="project" value="UniProtKB-EC"/>
</dbReference>